<evidence type="ECO:0000313" key="2">
    <source>
        <dbReference type="Proteomes" id="UP000325313"/>
    </source>
</evidence>
<name>A0A5B0N8X6_PUCGR</name>
<organism evidence="1 2">
    <name type="scientific">Puccinia graminis f. sp. tritici</name>
    <dbReference type="NCBI Taxonomy" id="56615"/>
    <lineage>
        <taxon>Eukaryota</taxon>
        <taxon>Fungi</taxon>
        <taxon>Dikarya</taxon>
        <taxon>Basidiomycota</taxon>
        <taxon>Pucciniomycotina</taxon>
        <taxon>Pucciniomycetes</taxon>
        <taxon>Pucciniales</taxon>
        <taxon>Pucciniaceae</taxon>
        <taxon>Puccinia</taxon>
    </lineage>
</organism>
<gene>
    <name evidence="1" type="ORF">PGTUg99_002354</name>
</gene>
<sequence length="110" mass="11696">MTLLVPLPSSLLQISIISGGLQKSKLGEIVHARISGGASAWDRQMIRDSRVSLKESSAALFGKSLLTRHPTRPPTPSASLLVPLCFKIAANQSVAIYASHPKLTLSASSY</sequence>
<protein>
    <submittedName>
        <fullName evidence="1">Uncharacterized protein</fullName>
    </submittedName>
</protein>
<proteinExistence type="predicted"/>
<accession>A0A5B0N8X6</accession>
<evidence type="ECO:0000313" key="1">
    <source>
        <dbReference type="EMBL" id="KAA1085192.1"/>
    </source>
</evidence>
<comment type="caution">
    <text evidence="1">The sequence shown here is derived from an EMBL/GenBank/DDBJ whole genome shotgun (WGS) entry which is preliminary data.</text>
</comment>
<dbReference type="EMBL" id="VDEP01000415">
    <property type="protein sequence ID" value="KAA1085192.1"/>
    <property type="molecule type" value="Genomic_DNA"/>
</dbReference>
<dbReference type="AlphaFoldDB" id="A0A5B0N8X6"/>
<dbReference type="Proteomes" id="UP000325313">
    <property type="component" value="Unassembled WGS sequence"/>
</dbReference>
<reference evidence="1 2" key="1">
    <citation type="submission" date="2019-05" db="EMBL/GenBank/DDBJ databases">
        <title>Emergence of the Ug99 lineage of the wheat stem rust pathogen through somatic hybridization.</title>
        <authorList>
            <person name="Li F."/>
            <person name="Upadhyaya N.M."/>
            <person name="Sperschneider J."/>
            <person name="Matny O."/>
            <person name="Nguyen-Phuc H."/>
            <person name="Mago R."/>
            <person name="Raley C."/>
            <person name="Miller M.E."/>
            <person name="Silverstein K.A.T."/>
            <person name="Henningsen E."/>
            <person name="Hirsch C.D."/>
            <person name="Visser B."/>
            <person name="Pretorius Z.A."/>
            <person name="Steffenson B.J."/>
            <person name="Schwessinger B."/>
            <person name="Dodds P.N."/>
            <person name="Figueroa M."/>
        </authorList>
    </citation>
    <scope>NUCLEOTIDE SEQUENCE [LARGE SCALE GENOMIC DNA]</scope>
    <source>
        <strain evidence="1 2">Ug99</strain>
    </source>
</reference>